<sequence>MVSQGLDQHFVVARFLSNVSQLCTRAFSFLFFSSVANALFCFFLAVYFSPSQRLTRALRE</sequence>
<evidence type="ECO:0008006" key="4">
    <source>
        <dbReference type="Google" id="ProtNLM"/>
    </source>
</evidence>
<organism evidence="2 3">
    <name type="scientific">Aspergillus pseudotamarii</name>
    <dbReference type="NCBI Taxonomy" id="132259"/>
    <lineage>
        <taxon>Eukaryota</taxon>
        <taxon>Fungi</taxon>
        <taxon>Dikarya</taxon>
        <taxon>Ascomycota</taxon>
        <taxon>Pezizomycotina</taxon>
        <taxon>Eurotiomycetes</taxon>
        <taxon>Eurotiomycetidae</taxon>
        <taxon>Eurotiales</taxon>
        <taxon>Aspergillaceae</taxon>
        <taxon>Aspergillus</taxon>
        <taxon>Aspergillus subgen. Circumdati</taxon>
    </lineage>
</organism>
<dbReference type="OrthoDB" id="10597423at2759"/>
<keyword evidence="1" id="KW-0472">Membrane</keyword>
<dbReference type="EMBL" id="ML743551">
    <property type="protein sequence ID" value="KAE8143930.1"/>
    <property type="molecule type" value="Genomic_DNA"/>
</dbReference>
<accession>A0A5N6TCD4</accession>
<evidence type="ECO:0000313" key="2">
    <source>
        <dbReference type="EMBL" id="KAE8143930.1"/>
    </source>
</evidence>
<evidence type="ECO:0000313" key="3">
    <source>
        <dbReference type="Proteomes" id="UP000325672"/>
    </source>
</evidence>
<dbReference type="AlphaFoldDB" id="A0A5N6TCD4"/>
<keyword evidence="1" id="KW-1133">Transmembrane helix</keyword>
<evidence type="ECO:0000256" key="1">
    <source>
        <dbReference type="SAM" id="Phobius"/>
    </source>
</evidence>
<proteinExistence type="predicted"/>
<dbReference type="GeneID" id="43637240"/>
<protein>
    <recommendedName>
        <fullName evidence="4">Transmembrane protein</fullName>
    </recommendedName>
</protein>
<dbReference type="Proteomes" id="UP000325672">
    <property type="component" value="Unassembled WGS sequence"/>
</dbReference>
<keyword evidence="1" id="KW-0812">Transmembrane</keyword>
<reference evidence="2 3" key="1">
    <citation type="submission" date="2019-04" db="EMBL/GenBank/DDBJ databases">
        <title>Friends and foes A comparative genomics study of 23 Aspergillus species from section Flavi.</title>
        <authorList>
            <consortium name="DOE Joint Genome Institute"/>
            <person name="Kjaerbolling I."/>
            <person name="Vesth T."/>
            <person name="Frisvad J.C."/>
            <person name="Nybo J.L."/>
            <person name="Theobald S."/>
            <person name="Kildgaard S."/>
            <person name="Isbrandt T."/>
            <person name="Kuo A."/>
            <person name="Sato A."/>
            <person name="Lyhne E.K."/>
            <person name="Kogle M.E."/>
            <person name="Wiebenga A."/>
            <person name="Kun R.S."/>
            <person name="Lubbers R.J."/>
            <person name="Makela M.R."/>
            <person name="Barry K."/>
            <person name="Chovatia M."/>
            <person name="Clum A."/>
            <person name="Daum C."/>
            <person name="Haridas S."/>
            <person name="He G."/>
            <person name="LaButti K."/>
            <person name="Lipzen A."/>
            <person name="Mondo S."/>
            <person name="Riley R."/>
            <person name="Salamov A."/>
            <person name="Simmons B.A."/>
            <person name="Magnuson J.K."/>
            <person name="Henrissat B."/>
            <person name="Mortensen U.H."/>
            <person name="Larsen T.O."/>
            <person name="Devries R.P."/>
            <person name="Grigoriev I.V."/>
            <person name="Machida M."/>
            <person name="Baker S.E."/>
            <person name="Andersen M.R."/>
        </authorList>
    </citation>
    <scope>NUCLEOTIDE SEQUENCE [LARGE SCALE GENOMIC DNA]</scope>
    <source>
        <strain evidence="2 3">CBS 117625</strain>
    </source>
</reference>
<name>A0A5N6TCD4_ASPPS</name>
<keyword evidence="3" id="KW-1185">Reference proteome</keyword>
<feature type="transmembrane region" description="Helical" evidence="1">
    <location>
        <begin position="26"/>
        <end position="49"/>
    </location>
</feature>
<gene>
    <name evidence="2" type="ORF">BDV38DRAFT_232359</name>
</gene>
<dbReference type="RefSeq" id="XP_031919993.1">
    <property type="nucleotide sequence ID" value="XM_032053030.1"/>
</dbReference>